<name>A0ACD1ABL1_9FIRM</name>
<protein>
    <submittedName>
        <fullName evidence="1">Uncharacterized protein</fullName>
    </submittedName>
</protein>
<sequence>MSVFNCILIGEELISKIRRCDVAWGKIGGFSKENVLGVVSVDIGTHEFEICKASLKVFKHRFFSGNYNEKIGFWVKIKKGTIQKIVSFDSTIKEISNWLPEELFKIIEESTIEHIFLIEEDSDEVLNTTIFKGKENWIVIPEEIEILEEDPNPFLRIDGLVPLEEMKEKTAVIVGLGSGGAAIALELAAAGVGSLHLFDKERLNSVNLFRHICDVRDLGRYKVDAVEDVIKDHTLKTEIIKCDSDIIDEPAKLIESIQCADIVICATDNTQSRSLVNYLCVKLNKALILVCTFDNAKIGEVIRVIPNTTACYECTRIHLKEQGALLEEKSSETVLPYSSQTKERGLTSRGTRTDVMIVAAISSKVALMTLSAKDFGNLSFNFITWGATRNTDFISPYYFRMPFSTNYTNYNIHPECPICGSLAPEIQDVNIEEEYDEIMQKI</sequence>
<proteinExistence type="predicted"/>
<dbReference type="Proteomes" id="UP000594014">
    <property type="component" value="Chromosome"/>
</dbReference>
<evidence type="ECO:0000313" key="1">
    <source>
        <dbReference type="EMBL" id="QOX63892.1"/>
    </source>
</evidence>
<dbReference type="EMBL" id="CP042469">
    <property type="protein sequence ID" value="QOX63892.1"/>
    <property type="molecule type" value="Genomic_DNA"/>
</dbReference>
<organism evidence="1 2">
    <name type="scientific">Anoxybacterium hadale</name>
    <dbReference type="NCBI Taxonomy" id="3408580"/>
    <lineage>
        <taxon>Bacteria</taxon>
        <taxon>Bacillati</taxon>
        <taxon>Bacillota</taxon>
        <taxon>Clostridia</taxon>
        <taxon>Peptostreptococcales</taxon>
        <taxon>Anaerovoracaceae</taxon>
        <taxon>Anoxybacterium</taxon>
    </lineage>
</organism>
<evidence type="ECO:0000313" key="2">
    <source>
        <dbReference type="Proteomes" id="UP000594014"/>
    </source>
</evidence>
<keyword evidence="2" id="KW-1185">Reference proteome</keyword>
<reference evidence="1" key="1">
    <citation type="submission" date="2019-08" db="EMBL/GenBank/DDBJ databases">
        <title>Genome sequence of Clostridiales bacterium MT110.</title>
        <authorList>
            <person name="Cao J."/>
        </authorList>
    </citation>
    <scope>NUCLEOTIDE SEQUENCE</scope>
    <source>
        <strain evidence="1">MT110</strain>
    </source>
</reference>
<accession>A0ACD1ABL1</accession>
<gene>
    <name evidence="1" type="ORF">FRZ06_11390</name>
</gene>